<evidence type="ECO:0000259" key="2">
    <source>
        <dbReference type="Pfam" id="PF01764"/>
    </source>
</evidence>
<dbReference type="GO" id="GO:0006629">
    <property type="term" value="P:lipid metabolic process"/>
    <property type="evidence" value="ECO:0007669"/>
    <property type="project" value="InterPro"/>
</dbReference>
<dbReference type="PANTHER" id="PTHR47523:SF1">
    <property type="entry name" value="F21O3.11 PROTEIN"/>
    <property type="match status" value="1"/>
</dbReference>
<proteinExistence type="predicted"/>
<feature type="compositionally biased region" description="Low complexity" evidence="1">
    <location>
        <begin position="1074"/>
        <end position="1101"/>
    </location>
</feature>
<accession>A0A2P6VQB6</accession>
<dbReference type="EMBL" id="LHPF02000001">
    <property type="protein sequence ID" value="PSC76279.1"/>
    <property type="molecule type" value="Genomic_DNA"/>
</dbReference>
<feature type="region of interest" description="Disordered" evidence="1">
    <location>
        <begin position="1"/>
        <end position="90"/>
    </location>
</feature>
<feature type="region of interest" description="Disordered" evidence="1">
    <location>
        <begin position="654"/>
        <end position="675"/>
    </location>
</feature>
<sequence>MPGVLSWIGGLPGLGARPPTQRRRPGSARSKVAAPPAGAADAALPPESLGLNGDGHTPQDDGAAASPQHEAEQQQQHTRHAQDSWHAGPGAKARVAAGVGLAAVLSGARDWGFLLKAVTVHGANLAASLAARPLAPLQARMQAQLASMEAVQGACTQLGVDSLGELQDLMNCILLSEHVYKIVDHSTETSVQLLNSVKSLFPPHLATLRGVQWAQPHVRHRFLLGESDDALYVCFMGTKLPRDMAANLALFQEEVVLDLAMLSSPPAAADLADGGAGAHSAAGRPLAAHRGFLTRARSIPIRQLYAEARARGKRLVLCGHSLGGAVASLCAIKLLQHLPPSQHATVSCYGFATPALGNEALAATVAEAGWDARIRNYLSPDDPIPKLLSFRRTAADKVDGSEASAVPAAAVAAADAAAHTTAPSASAPTAAAATPPSAAVNNIQAAPRLGSTAGAQARLRRIASHVGAAAAADPALAAPAAAPAEQQQARARGMPRSSSAPVLLPSAAVEAVEQHLQAAEAGEAAAADIPTITSGTHSGRPGGPRRWLGRRLAAAAAPVVERAGSAARLVALPLSAAASVPMRAAPQYVPLGRQLFIQPGAVSASKPPPGQPSDWDDASSDATAGRPALPMPGAAATVAAITAAPAPASAVRTWAPPFWPRPPPPGTSSGSQDEDVEDNVDVAAAASMQHAGGTASAGLDAAADEGSSAGSTGAAGGGGGGRRKRRGVFDSHRMATYRNRLLSICQGSLEGHLMLRALPMLPSLPRPGDIAASELLAPPFFPLRATATVKSLKAAAAVAHGVHLEPVGAAAGGGAGGAAAEARLVAEGAPPGWRPFAFWRRLLARAAGQQRRADAPIELLIRVEGRGLANVTHAWVEGTHPALPLPPPLAAASKDGSAAPPTPAITPPSQVALVDIVQQPTAALVPPPLQGGRQPLAVVTQLSAFVSWVAATLGWVALLRQLQPAGRSDFLLARVRLPASAVRDAHLAAQNTLLTSVTDGPLLPGIALGPRLSLRLQSDFASHSLPLNIRIAADVGGARHGWQWPWEQRRRQRAARTHAAPVQQPEQRRRPRKVQPLAAGQAAEQLAQQQRQASSGRWWWE</sequence>
<feature type="region of interest" description="Disordered" evidence="1">
    <location>
        <begin position="696"/>
        <end position="730"/>
    </location>
</feature>
<dbReference type="Pfam" id="PF01764">
    <property type="entry name" value="Lipase_3"/>
    <property type="match status" value="1"/>
</dbReference>
<feature type="compositionally biased region" description="Pro residues" evidence="1">
    <location>
        <begin position="657"/>
        <end position="666"/>
    </location>
</feature>
<dbReference type="Gene3D" id="3.40.50.1820">
    <property type="entry name" value="alpha/beta hydrolase"/>
    <property type="match status" value="1"/>
</dbReference>
<feature type="domain" description="Fungal lipase-type" evidence="2">
    <location>
        <begin position="312"/>
        <end position="388"/>
    </location>
</feature>
<feature type="region of interest" description="Disordered" evidence="1">
    <location>
        <begin position="600"/>
        <end position="630"/>
    </location>
</feature>
<dbReference type="CDD" id="cd00519">
    <property type="entry name" value="Lipase_3"/>
    <property type="match status" value="1"/>
</dbReference>
<evidence type="ECO:0000256" key="1">
    <source>
        <dbReference type="SAM" id="MobiDB-lite"/>
    </source>
</evidence>
<keyword evidence="4" id="KW-1185">Reference proteome</keyword>
<dbReference type="Proteomes" id="UP000239649">
    <property type="component" value="Unassembled WGS sequence"/>
</dbReference>
<evidence type="ECO:0000313" key="3">
    <source>
        <dbReference type="EMBL" id="PSC76279.1"/>
    </source>
</evidence>
<dbReference type="OrthoDB" id="438440at2759"/>
<feature type="compositionally biased region" description="Low complexity" evidence="1">
    <location>
        <begin position="696"/>
        <end position="712"/>
    </location>
</feature>
<evidence type="ECO:0000313" key="4">
    <source>
        <dbReference type="Proteomes" id="UP000239649"/>
    </source>
</evidence>
<dbReference type="PANTHER" id="PTHR47523">
    <property type="entry name" value="F21O3.11 PROTEIN"/>
    <property type="match status" value="1"/>
</dbReference>
<protein>
    <submittedName>
        <fullName evidence="3">Cytochrome P450</fullName>
    </submittedName>
</protein>
<dbReference type="AlphaFoldDB" id="A0A2P6VQB6"/>
<feature type="region of interest" description="Disordered" evidence="1">
    <location>
        <begin position="479"/>
        <end position="499"/>
    </location>
</feature>
<dbReference type="InterPro" id="IPR029058">
    <property type="entry name" value="AB_hydrolase_fold"/>
</dbReference>
<feature type="region of interest" description="Disordered" evidence="1">
    <location>
        <begin position="524"/>
        <end position="545"/>
    </location>
</feature>
<comment type="caution">
    <text evidence="3">The sequence shown here is derived from an EMBL/GenBank/DDBJ whole genome shotgun (WGS) entry which is preliminary data.</text>
</comment>
<dbReference type="InterPro" id="IPR002921">
    <property type="entry name" value="Fungal_lipase-type"/>
</dbReference>
<feature type="compositionally biased region" description="Low complexity" evidence="1">
    <location>
        <begin position="33"/>
        <end position="46"/>
    </location>
</feature>
<name>A0A2P6VQB6_9CHLO</name>
<gene>
    <name evidence="3" type="primary">g629</name>
    <name evidence="3" type="ORF">C2E20_0629</name>
</gene>
<organism evidence="3 4">
    <name type="scientific">Micractinium conductrix</name>
    <dbReference type="NCBI Taxonomy" id="554055"/>
    <lineage>
        <taxon>Eukaryota</taxon>
        <taxon>Viridiplantae</taxon>
        <taxon>Chlorophyta</taxon>
        <taxon>core chlorophytes</taxon>
        <taxon>Trebouxiophyceae</taxon>
        <taxon>Chlorellales</taxon>
        <taxon>Chlorellaceae</taxon>
        <taxon>Chlorella clade</taxon>
        <taxon>Micractinium</taxon>
    </lineage>
</organism>
<reference evidence="3 4" key="1">
    <citation type="journal article" date="2018" name="Plant J.">
        <title>Genome sequences of Chlorella sorokiniana UTEX 1602 and Micractinium conductrix SAG 241.80: implications to maltose excretion by a green alga.</title>
        <authorList>
            <person name="Arriola M.B."/>
            <person name="Velmurugan N."/>
            <person name="Zhang Y."/>
            <person name="Plunkett M.H."/>
            <person name="Hondzo H."/>
            <person name="Barney B.M."/>
        </authorList>
    </citation>
    <scope>NUCLEOTIDE SEQUENCE [LARGE SCALE GENOMIC DNA]</scope>
    <source>
        <strain evidence="3 4">SAG 241.80</strain>
    </source>
</reference>
<dbReference type="SUPFAM" id="SSF53474">
    <property type="entry name" value="alpha/beta-Hydrolases"/>
    <property type="match status" value="1"/>
</dbReference>
<feature type="region of interest" description="Disordered" evidence="1">
    <location>
        <begin position="1053"/>
        <end position="1101"/>
    </location>
</feature>